<proteinExistence type="predicted"/>
<dbReference type="OrthoDB" id="18915at2759"/>
<dbReference type="SUPFAM" id="SSF54001">
    <property type="entry name" value="Cysteine proteinases"/>
    <property type="match status" value="1"/>
</dbReference>
<reference evidence="8 9" key="1">
    <citation type="journal article" date="2016" name="Mol. Biol. Evol.">
        <title>Comparative Genomics of Early-Diverging Mushroom-Forming Fungi Provides Insights into the Origins of Lignocellulose Decay Capabilities.</title>
        <authorList>
            <person name="Nagy L.G."/>
            <person name="Riley R."/>
            <person name="Tritt A."/>
            <person name="Adam C."/>
            <person name="Daum C."/>
            <person name="Floudas D."/>
            <person name="Sun H."/>
            <person name="Yadav J.S."/>
            <person name="Pangilinan J."/>
            <person name="Larsson K.H."/>
            <person name="Matsuura K."/>
            <person name="Barry K."/>
            <person name="Labutti K."/>
            <person name="Kuo R."/>
            <person name="Ohm R.A."/>
            <person name="Bhattacharya S.S."/>
            <person name="Shirouzu T."/>
            <person name="Yoshinaga Y."/>
            <person name="Martin F.M."/>
            <person name="Grigoriev I.V."/>
            <person name="Hibbett D.S."/>
        </authorList>
    </citation>
    <scope>NUCLEOTIDE SEQUENCE [LARGE SCALE GENOMIC DNA]</scope>
    <source>
        <strain evidence="8 9">TUFC12733</strain>
    </source>
</reference>
<comment type="catalytic activity">
    <reaction evidence="1">
        <text>Thiol-dependent hydrolysis of ester, thioester, amide, peptide and isopeptide bonds formed by the C-terminal Gly of ubiquitin (a 76-residue protein attached to proteins as an intracellular targeting signal).</text>
        <dbReference type="EC" id="3.4.19.12"/>
    </reaction>
</comment>
<dbReference type="InterPro" id="IPR019400">
    <property type="entry name" value="Peptidase_C65_otubain"/>
</dbReference>
<dbReference type="InterPro" id="IPR042467">
    <property type="entry name" value="Peptidase_C65_otubain_sub2"/>
</dbReference>
<dbReference type="PANTHER" id="PTHR12931:SF15">
    <property type="entry name" value="UBIQUITIN THIOESTERASE OTUBAIN-LIKE"/>
    <property type="match status" value="1"/>
</dbReference>
<dbReference type="InterPro" id="IPR042468">
    <property type="entry name" value="Peptidase_C65_otubain_sub1"/>
</dbReference>
<keyword evidence="3" id="KW-0645">Protease</keyword>
<dbReference type="EMBL" id="KV417310">
    <property type="protein sequence ID" value="KZO92500.1"/>
    <property type="molecule type" value="Genomic_DNA"/>
</dbReference>
<dbReference type="GO" id="GO:0004843">
    <property type="term" value="F:cysteine-type deubiquitinase activity"/>
    <property type="evidence" value="ECO:0007669"/>
    <property type="project" value="UniProtKB-EC"/>
</dbReference>
<evidence type="ECO:0000313" key="8">
    <source>
        <dbReference type="EMBL" id="KZO92500.1"/>
    </source>
</evidence>
<evidence type="ECO:0000259" key="7">
    <source>
        <dbReference type="PROSITE" id="PS50802"/>
    </source>
</evidence>
<dbReference type="InterPro" id="IPR038765">
    <property type="entry name" value="Papain-like_cys_pep_sf"/>
</dbReference>
<evidence type="ECO:0000313" key="9">
    <source>
        <dbReference type="Proteomes" id="UP000076738"/>
    </source>
</evidence>
<dbReference type="GO" id="GO:0005634">
    <property type="term" value="C:nucleus"/>
    <property type="evidence" value="ECO:0007669"/>
    <property type="project" value="TreeGrafter"/>
</dbReference>
<dbReference type="GO" id="GO:0006508">
    <property type="term" value="P:proteolysis"/>
    <property type="evidence" value="ECO:0007669"/>
    <property type="project" value="UniProtKB-KW"/>
</dbReference>
<organism evidence="8 9">
    <name type="scientific">Calocera viscosa (strain TUFC12733)</name>
    <dbReference type="NCBI Taxonomy" id="1330018"/>
    <lineage>
        <taxon>Eukaryota</taxon>
        <taxon>Fungi</taxon>
        <taxon>Dikarya</taxon>
        <taxon>Basidiomycota</taxon>
        <taxon>Agaricomycotina</taxon>
        <taxon>Dacrymycetes</taxon>
        <taxon>Dacrymycetales</taxon>
        <taxon>Dacrymycetaceae</taxon>
        <taxon>Calocera</taxon>
    </lineage>
</organism>
<dbReference type="Gene3D" id="3.30.200.60">
    <property type="entry name" value="Peptidase C65 Otubain, subdomain 1"/>
    <property type="match status" value="1"/>
</dbReference>
<dbReference type="InterPro" id="IPR003323">
    <property type="entry name" value="OTU_dom"/>
</dbReference>
<gene>
    <name evidence="8" type="ORF">CALVIDRAFT_487406</name>
</gene>
<dbReference type="PROSITE" id="PS50802">
    <property type="entry name" value="OTU"/>
    <property type="match status" value="1"/>
</dbReference>
<evidence type="ECO:0000256" key="3">
    <source>
        <dbReference type="ARBA" id="ARBA00022670"/>
    </source>
</evidence>
<dbReference type="GO" id="GO:0043130">
    <property type="term" value="F:ubiquitin binding"/>
    <property type="evidence" value="ECO:0007669"/>
    <property type="project" value="TreeGrafter"/>
</dbReference>
<keyword evidence="6" id="KW-0788">Thiol protease</keyword>
<evidence type="ECO:0000256" key="2">
    <source>
        <dbReference type="ARBA" id="ARBA00012759"/>
    </source>
</evidence>
<dbReference type="EC" id="3.4.19.12" evidence="2"/>
<dbReference type="Proteomes" id="UP000076738">
    <property type="component" value="Unassembled WGS sequence"/>
</dbReference>
<protein>
    <recommendedName>
        <fullName evidence="2">ubiquitinyl hydrolase 1</fullName>
        <ecNumber evidence="2">3.4.19.12</ecNumber>
    </recommendedName>
</protein>
<evidence type="ECO:0000256" key="5">
    <source>
        <dbReference type="ARBA" id="ARBA00022801"/>
    </source>
</evidence>
<keyword evidence="5" id="KW-0378">Hydrolase</keyword>
<evidence type="ECO:0000256" key="1">
    <source>
        <dbReference type="ARBA" id="ARBA00000707"/>
    </source>
</evidence>
<keyword evidence="9" id="KW-1185">Reference proteome</keyword>
<name>A0A167IC68_CALVF</name>
<feature type="non-terminal residue" evidence="8">
    <location>
        <position position="1"/>
    </location>
</feature>
<dbReference type="Pfam" id="PF10275">
    <property type="entry name" value="Peptidase_C65"/>
    <property type="match status" value="1"/>
</dbReference>
<keyword evidence="4" id="KW-0833">Ubl conjugation pathway</keyword>
<feature type="domain" description="OTU" evidence="7">
    <location>
        <begin position="45"/>
        <end position="258"/>
    </location>
</feature>
<evidence type="ECO:0000256" key="4">
    <source>
        <dbReference type="ARBA" id="ARBA00022786"/>
    </source>
</evidence>
<evidence type="ECO:0000256" key="6">
    <source>
        <dbReference type="ARBA" id="ARBA00022807"/>
    </source>
</evidence>
<dbReference type="AlphaFoldDB" id="A0A167IC68"/>
<dbReference type="Gene3D" id="1.20.1300.20">
    <property type="entry name" value="Peptidase C65 Otubain, subdomain 2"/>
    <property type="match status" value="1"/>
</dbReference>
<dbReference type="GO" id="GO:0071108">
    <property type="term" value="P:protein K48-linked deubiquitination"/>
    <property type="evidence" value="ECO:0007669"/>
    <property type="project" value="TreeGrafter"/>
</dbReference>
<dbReference type="STRING" id="1330018.A0A167IC68"/>
<dbReference type="CDD" id="cd22749">
    <property type="entry name" value="Otubain_C65"/>
    <property type="match status" value="1"/>
</dbReference>
<accession>A0A167IC68</accession>
<sequence>LFTTLIASQPLISPVEPLSHLEQEYLGGSTTVVHKLQWLERQGWRGIRRTRGDGDCFYRSLAFSYVERLLLAPDPALAVAMSLSTLQDSRHLLDDAGFQELVYEDFYDVLASLINGIVSPLSPTSSLLSGSQLLAAFQDAETSNSIVVYLRLLTSAYIRAHEEDFLPYLFSPDTGDLLDVREFCEREVEASGKEADHVQEMALAKALRIKVRIAYLDSSTHGEGGKVDFVEFESEGENGMHEIALLYRPGHFDVLETRDAE</sequence>
<dbReference type="PANTHER" id="PTHR12931">
    <property type="entry name" value="UBIQUITIN THIOLESTERASE PROTEIN OTUB"/>
    <property type="match status" value="1"/>
</dbReference>